<feature type="non-terminal residue" evidence="1">
    <location>
        <position position="1"/>
    </location>
</feature>
<protein>
    <submittedName>
        <fullName evidence="1">Uncharacterized protein</fullName>
    </submittedName>
</protein>
<dbReference type="EMBL" id="BARV01016631">
    <property type="protein sequence ID" value="GAI29241.1"/>
    <property type="molecule type" value="Genomic_DNA"/>
</dbReference>
<accession>X1NGA5</accession>
<name>X1NGA5_9ZZZZ</name>
<organism evidence="1">
    <name type="scientific">marine sediment metagenome</name>
    <dbReference type="NCBI Taxonomy" id="412755"/>
    <lineage>
        <taxon>unclassified sequences</taxon>
        <taxon>metagenomes</taxon>
        <taxon>ecological metagenomes</taxon>
    </lineage>
</organism>
<sequence length="90" mass="10085">NSYKWGQTLTVDKSLPYGFLLLSPQDAPGEISLAPVSTQEYRVILYIEKITKNQPQIVTWKIPQKPSISDMGYGMGDVGFALWNPLQGVR</sequence>
<comment type="caution">
    <text evidence="1">The sequence shown here is derived from an EMBL/GenBank/DDBJ whole genome shotgun (WGS) entry which is preliminary data.</text>
</comment>
<reference evidence="1" key="1">
    <citation type="journal article" date="2014" name="Front. Microbiol.">
        <title>High frequency of phylogenetically diverse reductive dehalogenase-homologous genes in deep subseafloor sedimentary metagenomes.</title>
        <authorList>
            <person name="Kawai M."/>
            <person name="Futagami T."/>
            <person name="Toyoda A."/>
            <person name="Takaki Y."/>
            <person name="Nishi S."/>
            <person name="Hori S."/>
            <person name="Arai W."/>
            <person name="Tsubouchi T."/>
            <person name="Morono Y."/>
            <person name="Uchiyama I."/>
            <person name="Ito T."/>
            <person name="Fujiyama A."/>
            <person name="Inagaki F."/>
            <person name="Takami H."/>
        </authorList>
    </citation>
    <scope>NUCLEOTIDE SEQUENCE</scope>
    <source>
        <strain evidence="1">Expedition CK06-06</strain>
    </source>
</reference>
<evidence type="ECO:0000313" key="1">
    <source>
        <dbReference type="EMBL" id="GAI29241.1"/>
    </source>
</evidence>
<proteinExistence type="predicted"/>
<gene>
    <name evidence="1" type="ORF">S06H3_28493</name>
</gene>
<dbReference type="AlphaFoldDB" id="X1NGA5"/>